<gene>
    <name evidence="2" type="ORF">M5K25_013668</name>
</gene>
<evidence type="ECO:0000313" key="3">
    <source>
        <dbReference type="Proteomes" id="UP001552299"/>
    </source>
</evidence>
<evidence type="ECO:0000256" key="1">
    <source>
        <dbReference type="SAM" id="MobiDB-lite"/>
    </source>
</evidence>
<proteinExistence type="predicted"/>
<dbReference type="Proteomes" id="UP001552299">
    <property type="component" value="Unassembled WGS sequence"/>
</dbReference>
<keyword evidence="3" id="KW-1185">Reference proteome</keyword>
<protein>
    <submittedName>
        <fullName evidence="2">Uncharacterized protein</fullName>
    </submittedName>
</protein>
<reference evidence="2 3" key="1">
    <citation type="journal article" date="2024" name="Plant Biotechnol. J.">
        <title>Dendrobium thyrsiflorum genome and its molecular insights into genes involved in important horticultural traits.</title>
        <authorList>
            <person name="Chen B."/>
            <person name="Wang J.Y."/>
            <person name="Zheng P.J."/>
            <person name="Li K.L."/>
            <person name="Liang Y.M."/>
            <person name="Chen X.F."/>
            <person name="Zhang C."/>
            <person name="Zhao X."/>
            <person name="He X."/>
            <person name="Zhang G.Q."/>
            <person name="Liu Z.J."/>
            <person name="Xu Q."/>
        </authorList>
    </citation>
    <scope>NUCLEOTIDE SEQUENCE [LARGE SCALE GENOMIC DNA]</scope>
    <source>
        <strain evidence="2">GZMU011</strain>
    </source>
</reference>
<comment type="caution">
    <text evidence="2">The sequence shown here is derived from an EMBL/GenBank/DDBJ whole genome shotgun (WGS) entry which is preliminary data.</text>
</comment>
<sequence length="113" mass="12172">MSQGFNAIGEHTGAGHNRNIVMPFGGESLGSEGPDIVLRSPKISAASRRLPCLGENPRNWPSPRRHVGASVGASHLIRTFLSFPKAANTSSSTIEEPIPLSWNPSHSVRKKYT</sequence>
<dbReference type="EMBL" id="JANQDX010000011">
    <property type="protein sequence ID" value="KAL0916177.1"/>
    <property type="molecule type" value="Genomic_DNA"/>
</dbReference>
<dbReference type="AlphaFoldDB" id="A0ABD0V0U4"/>
<feature type="region of interest" description="Disordered" evidence="1">
    <location>
        <begin position="88"/>
        <end position="113"/>
    </location>
</feature>
<evidence type="ECO:0000313" key="2">
    <source>
        <dbReference type="EMBL" id="KAL0916177.1"/>
    </source>
</evidence>
<accession>A0ABD0V0U4</accession>
<name>A0ABD0V0U4_DENTH</name>
<organism evidence="2 3">
    <name type="scientific">Dendrobium thyrsiflorum</name>
    <name type="common">Pinecone-like raceme dendrobium</name>
    <name type="synonym">Orchid</name>
    <dbReference type="NCBI Taxonomy" id="117978"/>
    <lineage>
        <taxon>Eukaryota</taxon>
        <taxon>Viridiplantae</taxon>
        <taxon>Streptophyta</taxon>
        <taxon>Embryophyta</taxon>
        <taxon>Tracheophyta</taxon>
        <taxon>Spermatophyta</taxon>
        <taxon>Magnoliopsida</taxon>
        <taxon>Liliopsida</taxon>
        <taxon>Asparagales</taxon>
        <taxon>Orchidaceae</taxon>
        <taxon>Epidendroideae</taxon>
        <taxon>Malaxideae</taxon>
        <taxon>Dendrobiinae</taxon>
        <taxon>Dendrobium</taxon>
    </lineage>
</organism>